<comment type="catalytic activity">
    <reaction evidence="11">
        <text>Couples ATP hydrolysis with the unwinding of duplex DNA by translocating in the 3'-5' direction.</text>
        <dbReference type="EC" id="5.6.2.4"/>
    </reaction>
</comment>
<keyword evidence="3" id="KW-0227">DNA damage</keyword>
<keyword evidence="7 14" id="KW-0067">ATP-binding</keyword>
<dbReference type="InterPro" id="IPR014017">
    <property type="entry name" value="DNA_helicase_UvrD-like_C"/>
</dbReference>
<evidence type="ECO:0000256" key="12">
    <source>
        <dbReference type="ARBA" id="ARBA00034808"/>
    </source>
</evidence>
<keyword evidence="2 14" id="KW-0547">Nucleotide-binding</keyword>
<evidence type="ECO:0000259" key="15">
    <source>
        <dbReference type="PROSITE" id="PS51198"/>
    </source>
</evidence>
<dbReference type="PROSITE" id="PS51198">
    <property type="entry name" value="UVRD_HELICASE_ATP_BIND"/>
    <property type="match status" value="1"/>
</dbReference>
<dbReference type="EMBL" id="JACOQK010000001">
    <property type="protein sequence ID" value="MBC5787753.1"/>
    <property type="molecule type" value="Genomic_DNA"/>
</dbReference>
<comment type="catalytic activity">
    <reaction evidence="13">
        <text>ATP + H2O = ADP + phosphate + H(+)</text>
        <dbReference type="Rhea" id="RHEA:13065"/>
        <dbReference type="ChEBI" id="CHEBI:15377"/>
        <dbReference type="ChEBI" id="CHEBI:15378"/>
        <dbReference type="ChEBI" id="CHEBI:30616"/>
        <dbReference type="ChEBI" id="CHEBI:43474"/>
        <dbReference type="ChEBI" id="CHEBI:456216"/>
        <dbReference type="EC" id="5.6.2.4"/>
    </reaction>
</comment>
<keyword evidence="1" id="KW-0540">Nuclease</keyword>
<organism evidence="17 18">
    <name type="scientific">Clostridium facile</name>
    <dbReference type="NCBI Taxonomy" id="2763035"/>
    <lineage>
        <taxon>Bacteria</taxon>
        <taxon>Bacillati</taxon>
        <taxon>Bacillota</taxon>
        <taxon>Clostridia</taxon>
        <taxon>Eubacteriales</taxon>
        <taxon>Clostridiaceae</taxon>
        <taxon>Clostridium</taxon>
    </lineage>
</organism>
<dbReference type="InterPro" id="IPR027417">
    <property type="entry name" value="P-loop_NTPase"/>
</dbReference>
<dbReference type="Pfam" id="PF00580">
    <property type="entry name" value="UvrD-helicase"/>
    <property type="match status" value="1"/>
</dbReference>
<evidence type="ECO:0000256" key="5">
    <source>
        <dbReference type="ARBA" id="ARBA00022806"/>
    </source>
</evidence>
<dbReference type="PROSITE" id="PS51217">
    <property type="entry name" value="UVRD_HELICASE_CTER"/>
    <property type="match status" value="1"/>
</dbReference>
<evidence type="ECO:0000256" key="3">
    <source>
        <dbReference type="ARBA" id="ARBA00022763"/>
    </source>
</evidence>
<dbReference type="InterPro" id="IPR011335">
    <property type="entry name" value="Restrct_endonuc-II-like"/>
</dbReference>
<evidence type="ECO:0000256" key="8">
    <source>
        <dbReference type="ARBA" id="ARBA00023125"/>
    </source>
</evidence>
<protein>
    <recommendedName>
        <fullName evidence="12">DNA 3'-5' helicase</fullName>
        <ecNumber evidence="12">5.6.2.4</ecNumber>
    </recommendedName>
</protein>
<dbReference type="Gene3D" id="3.40.50.300">
    <property type="entry name" value="P-loop containing nucleotide triphosphate hydrolases"/>
    <property type="match status" value="4"/>
</dbReference>
<feature type="binding site" evidence="14">
    <location>
        <begin position="37"/>
        <end position="44"/>
    </location>
    <ligand>
        <name>ATP</name>
        <dbReference type="ChEBI" id="CHEBI:30616"/>
    </ligand>
</feature>
<dbReference type="InterPro" id="IPR014016">
    <property type="entry name" value="UvrD-like_ATP-bd"/>
</dbReference>
<dbReference type="InterPro" id="IPR000212">
    <property type="entry name" value="DNA_helicase_UvrD/REP"/>
</dbReference>
<evidence type="ECO:0000256" key="13">
    <source>
        <dbReference type="ARBA" id="ARBA00048988"/>
    </source>
</evidence>
<dbReference type="InterPro" id="IPR038726">
    <property type="entry name" value="PDDEXK_AddAB-type"/>
</dbReference>
<proteinExistence type="predicted"/>
<dbReference type="EC" id="5.6.2.4" evidence="12"/>
<name>A0ABR7IRL6_9CLOT</name>
<evidence type="ECO:0000256" key="4">
    <source>
        <dbReference type="ARBA" id="ARBA00022801"/>
    </source>
</evidence>
<keyword evidence="9" id="KW-0234">DNA repair</keyword>
<evidence type="ECO:0000256" key="9">
    <source>
        <dbReference type="ARBA" id="ARBA00023204"/>
    </source>
</evidence>
<dbReference type="GO" id="GO:0004386">
    <property type="term" value="F:helicase activity"/>
    <property type="evidence" value="ECO:0007669"/>
    <property type="project" value="UniProtKB-KW"/>
</dbReference>
<evidence type="ECO:0000313" key="17">
    <source>
        <dbReference type="EMBL" id="MBC5787753.1"/>
    </source>
</evidence>
<keyword evidence="5 14" id="KW-0347">Helicase</keyword>
<dbReference type="InterPro" id="IPR014152">
    <property type="entry name" value="AddA"/>
</dbReference>
<sequence>MNELTQQQLDEILLPEYLTPEQRAAIVSDQGSLLLSASAGSGKTFVLATRVVYQLSHREKNIWADQLLVVTFTRAAAKEMRKRISDQLNGLVAKFPEDEKLQRQKLLLQRAKITTIDAVCSDFVKDHFEELGLSPDFYIGDEIALKQQEDQVLSDLFEEQYAVQDQEFLRLSAYFHPKNDQKLHQAIIEIYHYMRTYPFPLQWLQNNLQNYERESCLADSPWGKKILEYADQTIEYCISLFQDGYQALQQSPVTYQFMEGYCQQTIFALQALNQQLQQSDWDTCCSLISRFKFPAKSRKKKPEGFEANLVSNQDKFYWEVARKQLKELKDAYFCCTEAEFQQDCKEQLPYLQKLFGMVEEFYHRMNQSKLERNMLDFTDLGLYTISLLFEKKDGSYQRTEVGDRIAAQFREILVDEVQDINPLQDMLFQALSFHGDNLFMVGDVKQSIYRFRLADPSIFIRRKQEYYPYGQGKFPATILLAENFRSRKEVTNTVNYLFEQWMTPGIGGLDYTQEPLRASAMYPENPQSCAELHFVDLSKLEKTERIEEEAEYIAGLIHRMYRDGYQVKGEDGTLRPCKLSDFAILLRNSKGNASVFANKLAEYQLDCRTENSQGYLQTREISLLLNLLRVIDNPLQDVPLLSILLSPVFGFTPDDLAEIRAVDKKIPLYRCVVLLAEQKQKCKEFLDQLSELRQAASLLSVEKLIQKIYDETLFYSLFGAEDSSEQRLANLRLMLYYASHYHNSHGQGLSGFLRYMDTAEQSQKELKSANMLTEESSAVQIMSIHKSKGLEFPICILANCVGKFNFQDMKQSFYIDHDLGFTMKHAEPELLKQYETIPFLASCLSGKQAVLSEELRILYVAMTRAKEKLILTVTSKYLNSLVSKAVAQAGRSSTIPVPSMLQANSFADWICMGFVRHPSLDGLRNFAGQHCEVLECSDNSKSQIKFVVAHPISQKEQQEEAEKEWEELHPDPQILEQIKQQLSWQYSDAALTQIPAKLSVTQIVKSQGENRKLKLRRPDFVAKKGLTPAEKGTATHLFVQFADFERAKQDLSQEINRMVEQGFLTQLQADNLDITGLNRLFHSELCKRMEQAIFCYRELDFFYEIDSTEVFSDSGVAGENILIQGIADCVIEESDGLVLVDYKTDHATKQQIKERYTPQLELYRRAIQEKLGKPIKECILYAISLGEEIKL</sequence>
<dbReference type="PANTHER" id="PTHR11070:SF48">
    <property type="entry name" value="ATP-DEPENDENT HELICASE_NUCLEASE SUBUNIT A"/>
    <property type="match status" value="1"/>
</dbReference>
<feature type="domain" description="UvrD-like helicase C-terminal" evidence="16">
    <location>
        <begin position="488"/>
        <end position="789"/>
    </location>
</feature>
<dbReference type="InterPro" id="IPR011604">
    <property type="entry name" value="PDDEXK-like_dom_sf"/>
</dbReference>
<comment type="caution">
    <text evidence="17">The sequence shown here is derived from an EMBL/GenBank/DDBJ whole genome shotgun (WGS) entry which is preliminary data.</text>
</comment>
<dbReference type="Pfam" id="PF12705">
    <property type="entry name" value="PDDEXK_1"/>
    <property type="match status" value="1"/>
</dbReference>
<evidence type="ECO:0000256" key="7">
    <source>
        <dbReference type="ARBA" id="ARBA00022840"/>
    </source>
</evidence>
<keyword evidence="6" id="KW-0269">Exonuclease</keyword>
<keyword evidence="4 14" id="KW-0378">Hydrolase</keyword>
<keyword evidence="18" id="KW-1185">Reference proteome</keyword>
<evidence type="ECO:0000259" key="16">
    <source>
        <dbReference type="PROSITE" id="PS51217"/>
    </source>
</evidence>
<evidence type="ECO:0000256" key="6">
    <source>
        <dbReference type="ARBA" id="ARBA00022839"/>
    </source>
</evidence>
<keyword evidence="8" id="KW-0238">DNA-binding</keyword>
<keyword evidence="10" id="KW-0413">Isomerase</keyword>
<dbReference type="PANTHER" id="PTHR11070">
    <property type="entry name" value="UVRD / RECB / PCRA DNA HELICASE FAMILY MEMBER"/>
    <property type="match status" value="1"/>
</dbReference>
<dbReference type="Pfam" id="PF13361">
    <property type="entry name" value="UvrD_C"/>
    <property type="match status" value="1"/>
</dbReference>
<dbReference type="NCBIfam" id="TIGR02785">
    <property type="entry name" value="addA_Gpos"/>
    <property type="match status" value="1"/>
</dbReference>
<evidence type="ECO:0000256" key="10">
    <source>
        <dbReference type="ARBA" id="ARBA00023235"/>
    </source>
</evidence>
<dbReference type="Gene3D" id="3.90.320.10">
    <property type="match status" value="1"/>
</dbReference>
<dbReference type="SUPFAM" id="SSF52980">
    <property type="entry name" value="Restriction endonuclease-like"/>
    <property type="match status" value="1"/>
</dbReference>
<evidence type="ECO:0000256" key="14">
    <source>
        <dbReference type="PROSITE-ProRule" id="PRU00560"/>
    </source>
</evidence>
<reference evidence="17 18" key="1">
    <citation type="submission" date="2020-08" db="EMBL/GenBank/DDBJ databases">
        <title>Genome public.</title>
        <authorList>
            <person name="Liu C."/>
            <person name="Sun Q."/>
        </authorList>
    </citation>
    <scope>NUCLEOTIDE SEQUENCE [LARGE SCALE GENOMIC DNA]</scope>
    <source>
        <strain evidence="17 18">NSJ-27</strain>
    </source>
</reference>
<feature type="domain" description="UvrD-like helicase ATP-binding" evidence="15">
    <location>
        <begin position="16"/>
        <end position="487"/>
    </location>
</feature>
<accession>A0ABR7IRL6</accession>
<evidence type="ECO:0000256" key="2">
    <source>
        <dbReference type="ARBA" id="ARBA00022741"/>
    </source>
</evidence>
<evidence type="ECO:0000256" key="11">
    <source>
        <dbReference type="ARBA" id="ARBA00034617"/>
    </source>
</evidence>
<gene>
    <name evidence="17" type="primary">addA</name>
    <name evidence="17" type="ORF">H8Z77_06950</name>
</gene>
<dbReference type="SUPFAM" id="SSF52540">
    <property type="entry name" value="P-loop containing nucleoside triphosphate hydrolases"/>
    <property type="match status" value="1"/>
</dbReference>
<dbReference type="Proteomes" id="UP000649151">
    <property type="component" value="Unassembled WGS sequence"/>
</dbReference>
<evidence type="ECO:0000256" key="1">
    <source>
        <dbReference type="ARBA" id="ARBA00022722"/>
    </source>
</evidence>
<evidence type="ECO:0000313" key="18">
    <source>
        <dbReference type="Proteomes" id="UP000649151"/>
    </source>
</evidence>
<dbReference type="RefSeq" id="WP_186996585.1">
    <property type="nucleotide sequence ID" value="NZ_JACOQK010000001.1"/>
</dbReference>